<name>A0A9P7HCA6_9HYPO</name>
<keyword evidence="3" id="KW-1185">Reference proteome</keyword>
<dbReference type="GO" id="GO:0008757">
    <property type="term" value="F:S-adenosylmethionine-dependent methyltransferase activity"/>
    <property type="evidence" value="ECO:0007669"/>
    <property type="project" value="UniProtKB-ARBA"/>
</dbReference>
<proteinExistence type="predicted"/>
<dbReference type="Pfam" id="PF10294">
    <property type="entry name" value="Methyltransf_16"/>
    <property type="match status" value="1"/>
</dbReference>
<feature type="compositionally biased region" description="Basic residues" evidence="1">
    <location>
        <begin position="417"/>
        <end position="426"/>
    </location>
</feature>
<dbReference type="InterPro" id="IPR029063">
    <property type="entry name" value="SAM-dependent_MTases_sf"/>
</dbReference>
<gene>
    <name evidence="2" type="ORF">KAF25_006368</name>
</gene>
<accession>A0A9P7HCA6</accession>
<feature type="compositionally biased region" description="Polar residues" evidence="1">
    <location>
        <begin position="497"/>
        <end position="542"/>
    </location>
</feature>
<feature type="compositionally biased region" description="Polar residues" evidence="1">
    <location>
        <begin position="567"/>
        <end position="602"/>
    </location>
</feature>
<protein>
    <submittedName>
        <fullName evidence="2">Uncharacterized protein</fullName>
    </submittedName>
</protein>
<dbReference type="AlphaFoldDB" id="A0A9P7HCA6"/>
<organism evidence="2 3">
    <name type="scientific">Fusarium avenaceum</name>
    <dbReference type="NCBI Taxonomy" id="40199"/>
    <lineage>
        <taxon>Eukaryota</taxon>
        <taxon>Fungi</taxon>
        <taxon>Dikarya</taxon>
        <taxon>Ascomycota</taxon>
        <taxon>Pezizomycotina</taxon>
        <taxon>Sordariomycetes</taxon>
        <taxon>Hypocreomycetidae</taxon>
        <taxon>Hypocreales</taxon>
        <taxon>Nectriaceae</taxon>
        <taxon>Fusarium</taxon>
        <taxon>Fusarium tricinctum species complex</taxon>
    </lineage>
</organism>
<feature type="compositionally biased region" description="Low complexity" evidence="1">
    <location>
        <begin position="543"/>
        <end position="562"/>
    </location>
</feature>
<dbReference type="PANTHER" id="PTHR14614">
    <property type="entry name" value="HEPATOCELLULAR CARCINOMA-ASSOCIATED ANTIGEN"/>
    <property type="match status" value="1"/>
</dbReference>
<dbReference type="EMBL" id="JAGPUO010000003">
    <property type="protein sequence ID" value="KAG5663783.1"/>
    <property type="molecule type" value="Genomic_DNA"/>
</dbReference>
<comment type="caution">
    <text evidence="2">The sequence shown here is derived from an EMBL/GenBank/DDBJ whole genome shotgun (WGS) entry which is preliminary data.</text>
</comment>
<evidence type="ECO:0000313" key="2">
    <source>
        <dbReference type="EMBL" id="KAG5663783.1"/>
    </source>
</evidence>
<feature type="compositionally biased region" description="Basic and acidic residues" evidence="1">
    <location>
        <begin position="477"/>
        <end position="496"/>
    </location>
</feature>
<feature type="region of interest" description="Disordered" evidence="1">
    <location>
        <begin position="406"/>
        <end position="728"/>
    </location>
</feature>
<feature type="compositionally biased region" description="Basic and acidic residues" evidence="1">
    <location>
        <begin position="690"/>
        <end position="699"/>
    </location>
</feature>
<evidence type="ECO:0000256" key="1">
    <source>
        <dbReference type="SAM" id="MobiDB-lite"/>
    </source>
</evidence>
<sequence>MGIEALDFPQMWERPSYTQLADVLQTLELSPPIWNHKRRRSEIIEEQESLASQRKAEVTRYLSSIIKSPLAWIDNDDEKEALWTQASKRMSERCGRTAMGEVIRSWPFGDGADEFELIIREPALTGDSLGFKTWGSSYVLSQHLPHMAETSLFRLFDETLGQPRPDVLELGSGTGLLGLAAAALWKVPVALSDLPNIVSNLRENVAKNTDLVKSRGGSLTVGDLTWGGSEDEIDQTLFGQLHQFKIVLAADPMYDDDHPALLASAISQHLALGSDSRAVVMVPRRDATTERLLESFRQAMLDLDTPLFCEQEDELAGQDDWIEDDEAGKVRCWLGVFSRGGSPLPVTTYIMTGKPVYKPDEIRFALDLMVQDLFNEEISLAFQERFSRELTDNQIRYLRNKYGKDPDYGSPLVNRPANKKLKRRRAALAVASSASPPSEDSPRSFKRTRRERSETLAGPLYNPPKQLEAYSQSPPPKSEEKTFKPGDKALKSEDTKSPSISSAPLFQATPPTQTQLSDLRSPTVDSYSPTSAPTAFSANLWQTRSRTTFNTNFTPINTQFQQHDTKAQGQGNPNGKPTVPNQTTLHTSYTHPSCDASSNQKPSYYPQVHGNMPVPAHQQSGIPPEESPQGQNPDPAAFGGDLDSVAWEEYVRPVRSAAKRKPSRSLLTQNVEAPDSQLHLAEAETLSHLASREDDDHQQTPRAPSHSVPEALQEDTADNNSNAIDPRLFDASYDPRFFVKKSPS</sequence>
<feature type="compositionally biased region" description="Low complexity" evidence="1">
    <location>
        <begin position="427"/>
        <end position="438"/>
    </location>
</feature>
<reference evidence="2" key="1">
    <citation type="submission" date="2021-04" db="EMBL/GenBank/DDBJ databases">
        <title>Draft genome of Fusarium avenaceum strain F156N33, isolated from an atmospheric sample in Virginia.</title>
        <authorList>
            <person name="Yang S."/>
            <person name="Vinatzer B.A."/>
            <person name="Coleman J."/>
        </authorList>
    </citation>
    <scope>NUCLEOTIDE SEQUENCE</scope>
    <source>
        <strain evidence="2">F156N33</strain>
    </source>
</reference>
<evidence type="ECO:0000313" key="3">
    <source>
        <dbReference type="Proteomes" id="UP000782241"/>
    </source>
</evidence>
<dbReference type="InterPro" id="IPR019410">
    <property type="entry name" value="Methyltransf_16"/>
</dbReference>
<dbReference type="PANTHER" id="PTHR14614:SF156">
    <property type="entry name" value="PROTEIN-LYSINE N-METHYLTRANSFERASE EFM2"/>
    <property type="match status" value="1"/>
</dbReference>
<dbReference type="Gene3D" id="3.40.50.150">
    <property type="entry name" value="Vaccinia Virus protein VP39"/>
    <property type="match status" value="1"/>
</dbReference>
<dbReference type="SUPFAM" id="SSF53335">
    <property type="entry name" value="S-adenosyl-L-methionine-dependent methyltransferases"/>
    <property type="match status" value="1"/>
</dbReference>
<dbReference type="GO" id="GO:0005829">
    <property type="term" value="C:cytosol"/>
    <property type="evidence" value="ECO:0007669"/>
    <property type="project" value="TreeGrafter"/>
</dbReference>
<dbReference type="Proteomes" id="UP000782241">
    <property type="component" value="Unassembled WGS sequence"/>
</dbReference>